<keyword evidence="2" id="KW-1185">Reference proteome</keyword>
<dbReference type="Proteomes" id="UP000182894">
    <property type="component" value="Unassembled WGS sequence"/>
</dbReference>
<reference evidence="2" key="1">
    <citation type="submission" date="2016-10" db="EMBL/GenBank/DDBJ databases">
        <authorList>
            <person name="Varghese N."/>
            <person name="Submissions S."/>
        </authorList>
    </citation>
    <scope>NUCLEOTIDE SEQUENCE [LARGE SCALE GENOMIC DNA]</scope>
    <source>
        <strain evidence="2">ATCC 700689</strain>
    </source>
</reference>
<proteinExistence type="predicted"/>
<gene>
    <name evidence="1" type="ORF">SAMN05216605_11325</name>
</gene>
<dbReference type="STRING" id="89065.SAMN05216605_11325"/>
<accession>A0A1G8K9W1</accession>
<evidence type="ECO:0000313" key="1">
    <source>
        <dbReference type="EMBL" id="SDI40266.1"/>
    </source>
</evidence>
<dbReference type="AlphaFoldDB" id="A0A1G8K9W1"/>
<organism evidence="1 2">
    <name type="scientific">Pseudomonas abietaniphila</name>
    <dbReference type="NCBI Taxonomy" id="89065"/>
    <lineage>
        <taxon>Bacteria</taxon>
        <taxon>Pseudomonadati</taxon>
        <taxon>Pseudomonadota</taxon>
        <taxon>Gammaproteobacteria</taxon>
        <taxon>Pseudomonadales</taxon>
        <taxon>Pseudomonadaceae</taxon>
        <taxon>Pseudomonas</taxon>
    </lineage>
</organism>
<sequence length="52" mass="6043">MAISTITFTIKWAWWVIPYLQAVTWFSEWTGLDPDVDKVVATAMRGLRLELD</sequence>
<dbReference type="EMBL" id="FNCO01000013">
    <property type="protein sequence ID" value="SDI40266.1"/>
    <property type="molecule type" value="Genomic_DNA"/>
</dbReference>
<dbReference type="RefSeq" id="WP_167362094.1">
    <property type="nucleotide sequence ID" value="NZ_FNCO01000013.1"/>
</dbReference>
<name>A0A1G8K9W1_9PSED</name>
<protein>
    <submittedName>
        <fullName evidence="1">Uncharacterized protein</fullName>
    </submittedName>
</protein>
<evidence type="ECO:0000313" key="2">
    <source>
        <dbReference type="Proteomes" id="UP000182894"/>
    </source>
</evidence>